<sequence length="481" mass="52121">MENKSSMDRRNFLKVSGITTATLALGTTGILSLNGNSNKALAASAPSKGSFGGYGPLVKDPGGVMNLPQGFQYRIISEEGKNLSDGRPIPGMFDGMAAFPGKNNTTVLVRNHELTGSTDNPVIGKNPYDKENTGGTTALIVGSDRKVHKEYVTSSGTIRNCAGGGTPWGTWITCEETLETGHGYVFEVDPHDPENNLSRTPIREMGSFSHEAVDVDPATGIVYLTEDDGPESYFYRFVPNDRSQKIGSLHKGGTLQAAAFEEMSSNQMSDYYSGTKYGVVWKDVNPEKPTLDARNKGCIRFSRLEGCHFVAGVFWFSDTDAGEKELGRVYRYFPATNTLEIFYESTTSNDLEAPDNVTITPWGDLWIVEDGDASDRIVGLTPEGETYIFAENVLNNSEMAGPTFSPDGKTLFVNIQSPGLTLAIWGPFARRNAGRGRMMGHAAPPENYGPKISDTLTSFAEVQGISTLEAAALQRHGMPIV</sequence>
<dbReference type="NCBIfam" id="TIGR01409">
    <property type="entry name" value="TAT_signal_seq"/>
    <property type="match status" value="1"/>
</dbReference>
<gene>
    <name evidence="2" type="ORF">ACFO3D_17820</name>
</gene>
<dbReference type="PANTHER" id="PTHR35399:SF4">
    <property type="entry name" value="MEMBRANE PROTEIN"/>
    <property type="match status" value="1"/>
</dbReference>
<accession>A0ABV9DNN2</accession>
<dbReference type="Proteomes" id="UP001595989">
    <property type="component" value="Unassembled WGS sequence"/>
</dbReference>
<keyword evidence="1" id="KW-0472">Membrane</keyword>
<dbReference type="SUPFAM" id="SSF63829">
    <property type="entry name" value="Calcium-dependent phosphotriesterase"/>
    <property type="match status" value="1"/>
</dbReference>
<reference evidence="3" key="1">
    <citation type="journal article" date="2019" name="Int. J. Syst. Evol. Microbiol.">
        <title>The Global Catalogue of Microorganisms (GCM) 10K type strain sequencing project: providing services to taxonomists for standard genome sequencing and annotation.</title>
        <authorList>
            <consortium name="The Broad Institute Genomics Platform"/>
            <consortium name="The Broad Institute Genome Sequencing Center for Infectious Disease"/>
            <person name="Wu L."/>
            <person name="Ma J."/>
        </authorList>
    </citation>
    <scope>NUCLEOTIDE SEQUENCE [LARGE SCALE GENOMIC DNA]</scope>
    <source>
        <strain evidence="3">CGMCC 4.7426</strain>
    </source>
</reference>
<dbReference type="PROSITE" id="PS51318">
    <property type="entry name" value="TAT"/>
    <property type="match status" value="1"/>
</dbReference>
<evidence type="ECO:0000313" key="3">
    <source>
        <dbReference type="Proteomes" id="UP001595989"/>
    </source>
</evidence>
<keyword evidence="1" id="KW-1133">Transmembrane helix</keyword>
<dbReference type="EMBL" id="JBHSFU010000015">
    <property type="protein sequence ID" value="MFC4560022.1"/>
    <property type="molecule type" value="Genomic_DNA"/>
</dbReference>
<dbReference type="Pfam" id="PF05787">
    <property type="entry name" value="PhoX"/>
    <property type="match status" value="2"/>
</dbReference>
<proteinExistence type="predicted"/>
<comment type="caution">
    <text evidence="2">The sequence shown here is derived from an EMBL/GenBank/DDBJ whole genome shotgun (WGS) entry which is preliminary data.</text>
</comment>
<protein>
    <submittedName>
        <fullName evidence="2">Alkaline phosphatase PhoX</fullName>
    </submittedName>
</protein>
<name>A0ABV9DNN2_9BACI</name>
<dbReference type="InterPro" id="IPR006311">
    <property type="entry name" value="TAT_signal"/>
</dbReference>
<keyword evidence="1" id="KW-0812">Transmembrane</keyword>
<evidence type="ECO:0000313" key="2">
    <source>
        <dbReference type="EMBL" id="MFC4560022.1"/>
    </source>
</evidence>
<dbReference type="PANTHER" id="PTHR35399">
    <property type="entry name" value="SLR8030 PROTEIN"/>
    <property type="match status" value="1"/>
</dbReference>
<dbReference type="InterPro" id="IPR008557">
    <property type="entry name" value="PhoX"/>
</dbReference>
<dbReference type="InterPro" id="IPR019546">
    <property type="entry name" value="TAT_signal_bac_arc"/>
</dbReference>
<organism evidence="2 3">
    <name type="scientific">Virgibacillus kekensis</name>
    <dbReference type="NCBI Taxonomy" id="202261"/>
    <lineage>
        <taxon>Bacteria</taxon>
        <taxon>Bacillati</taxon>
        <taxon>Bacillota</taxon>
        <taxon>Bacilli</taxon>
        <taxon>Bacillales</taxon>
        <taxon>Bacillaceae</taxon>
        <taxon>Virgibacillus</taxon>
    </lineage>
</organism>
<feature type="transmembrane region" description="Helical" evidence="1">
    <location>
        <begin position="12"/>
        <end position="33"/>
    </location>
</feature>
<evidence type="ECO:0000256" key="1">
    <source>
        <dbReference type="SAM" id="Phobius"/>
    </source>
</evidence>
<keyword evidence="3" id="KW-1185">Reference proteome</keyword>
<dbReference type="RefSeq" id="WP_390299359.1">
    <property type="nucleotide sequence ID" value="NZ_JBHSFU010000015.1"/>
</dbReference>